<feature type="transmembrane region" description="Helical" evidence="1">
    <location>
        <begin position="124"/>
        <end position="143"/>
    </location>
</feature>
<dbReference type="PANTHER" id="PTHR36834:SF1">
    <property type="entry name" value="INTEGRAL MEMBRANE PROTEIN"/>
    <property type="match status" value="1"/>
</dbReference>
<dbReference type="Pfam" id="PF04892">
    <property type="entry name" value="VanZ"/>
    <property type="match status" value="1"/>
</dbReference>
<feature type="transmembrane region" description="Helical" evidence="1">
    <location>
        <begin position="38"/>
        <end position="59"/>
    </location>
</feature>
<protein>
    <submittedName>
        <fullName evidence="3">VanZ family protein</fullName>
    </submittedName>
</protein>
<reference evidence="3 4" key="1">
    <citation type="journal article" date="2011" name="J. Bacteriol.">
        <title>Complete genome of the cellulolytic ruminal bacterium Ruminococcus albus 7.</title>
        <authorList>
            <person name="Suen G."/>
            <person name="Stevenson D.M."/>
            <person name="Bruce D.C."/>
            <person name="Chertkov O."/>
            <person name="Copeland A."/>
            <person name="Cheng J.F."/>
            <person name="Detter C."/>
            <person name="Detter J.C."/>
            <person name="Goodwin L.A."/>
            <person name="Han C.S."/>
            <person name="Hauser L.J."/>
            <person name="Ivanova N.N."/>
            <person name="Kyrpides N.C."/>
            <person name="Land M.L."/>
            <person name="Lapidus A."/>
            <person name="Lucas S."/>
            <person name="Ovchinnikova G."/>
            <person name="Pitluck S."/>
            <person name="Tapia R."/>
            <person name="Woyke T."/>
            <person name="Boyum J."/>
            <person name="Mead D."/>
            <person name="Weimer P.J."/>
        </authorList>
    </citation>
    <scope>NUCLEOTIDE SEQUENCE [LARGE SCALE GENOMIC DNA]</scope>
    <source>
        <strain evidence="4">ATCC 27210 / DSM 20455 / JCM 14654 / NCDO 2250 / 7</strain>
    </source>
</reference>
<evidence type="ECO:0000256" key="1">
    <source>
        <dbReference type="SAM" id="Phobius"/>
    </source>
</evidence>
<feature type="transmembrane region" description="Helical" evidence="1">
    <location>
        <begin position="6"/>
        <end position="26"/>
    </location>
</feature>
<dbReference type="KEGG" id="ral:Rumal_2953"/>
<dbReference type="EMBL" id="CP002403">
    <property type="protein sequence ID" value="ADU23419.1"/>
    <property type="molecule type" value="Genomic_DNA"/>
</dbReference>
<evidence type="ECO:0000259" key="2">
    <source>
        <dbReference type="Pfam" id="PF04892"/>
    </source>
</evidence>
<dbReference type="Proteomes" id="UP000006919">
    <property type="component" value="Chromosome"/>
</dbReference>
<keyword evidence="1" id="KW-0812">Transmembrane</keyword>
<gene>
    <name evidence="3" type="ordered locus">Rumal_2953</name>
</gene>
<dbReference type="InterPro" id="IPR006976">
    <property type="entry name" value="VanZ-like"/>
</dbReference>
<feature type="transmembrane region" description="Helical" evidence="1">
    <location>
        <begin position="96"/>
        <end position="117"/>
    </location>
</feature>
<dbReference type="PANTHER" id="PTHR36834">
    <property type="entry name" value="MEMBRANE PROTEIN-RELATED"/>
    <property type="match status" value="1"/>
</dbReference>
<organism evidence="3 4">
    <name type="scientific">Ruminococcus albus (strain ATCC 27210 / DSM 20455 / JCM 14654 / NCDO 2250 / 7)</name>
    <dbReference type="NCBI Taxonomy" id="697329"/>
    <lineage>
        <taxon>Bacteria</taxon>
        <taxon>Bacillati</taxon>
        <taxon>Bacillota</taxon>
        <taxon>Clostridia</taxon>
        <taxon>Eubacteriales</taxon>
        <taxon>Oscillospiraceae</taxon>
        <taxon>Ruminococcus</taxon>
    </lineage>
</organism>
<keyword evidence="1" id="KW-0472">Membrane</keyword>
<feature type="transmembrane region" description="Helical" evidence="1">
    <location>
        <begin position="155"/>
        <end position="172"/>
    </location>
</feature>
<name>E6UJ71_RUMA7</name>
<dbReference type="RefSeq" id="WP_013499528.1">
    <property type="nucleotide sequence ID" value="NC_014833.1"/>
</dbReference>
<evidence type="ECO:0000313" key="4">
    <source>
        <dbReference type="Proteomes" id="UP000006919"/>
    </source>
</evidence>
<evidence type="ECO:0000313" key="3">
    <source>
        <dbReference type="EMBL" id="ADU23419.1"/>
    </source>
</evidence>
<keyword evidence="1" id="KW-1133">Transmembrane helix</keyword>
<feature type="domain" description="VanZ-like" evidence="2">
    <location>
        <begin position="45"/>
        <end position="173"/>
    </location>
</feature>
<dbReference type="AlphaFoldDB" id="E6UJ71"/>
<proteinExistence type="predicted"/>
<dbReference type="HOGENOM" id="CLU_077618_4_2_9"/>
<sequence>MIYIPFIPTETVFAVLWVIIRAVLALKNKKFGIKRELMMLLMYVNLAVLLRITFFPMQINNGRVLPLEFDTANILPLRINMIPFVNILDYIDPVDILLNIAGNVMMFIPSGIILPILFKRLDSFWKVTAAGAGMSLCIEILQLPFAVRASDIDDLILNTAGVMAGYGIYALFRHMKRGGNTKTKSTAQEG</sequence>
<accession>E6UJ71</accession>
<dbReference type="eggNOG" id="COG4767">
    <property type="taxonomic scope" value="Bacteria"/>
</dbReference>
<dbReference type="STRING" id="697329.Rumal_2953"/>
<dbReference type="InterPro" id="IPR053150">
    <property type="entry name" value="Teicoplanin_resist-assoc"/>
</dbReference>
<dbReference type="OrthoDB" id="9805025at2"/>